<sequence length="286" mass="32243">MKKFFVILSVIIVLVILVLFSKMRNKPIKTEEIVRTVSYEIVNKGEIKIYQDFYGKIEGYKQTEIFPDVPGRFLEYKVSEGDYVKKDQVVAELDRSIPGVSFEKAKVVSPVDGTVYELSLNKGDFVTNQTPVCMIVDDAKKIAKVTVSSEILGMIKNGTLAFVEVDEQKFDGRVVRVSKYPNNYTNLGSVDVLFYGKGNLINKGCTVKILLERKENVLLVPFESLKNEQEKEYLFIMKEGVAKRIDVKTGLKNEFLVEVISGLNEGDTVITVGSDMVKNGQKIKVR</sequence>
<dbReference type="AlphaFoldDB" id="A0A101I418"/>
<dbReference type="PANTHER" id="PTHR30469">
    <property type="entry name" value="MULTIDRUG RESISTANCE PROTEIN MDTA"/>
    <property type="match status" value="1"/>
</dbReference>
<evidence type="ECO:0000259" key="3">
    <source>
        <dbReference type="Pfam" id="PF25989"/>
    </source>
</evidence>
<dbReference type="EMBL" id="LGGX01000002">
    <property type="protein sequence ID" value="KUK87868.1"/>
    <property type="molecule type" value="Genomic_DNA"/>
</dbReference>
<evidence type="ECO:0000313" key="4">
    <source>
        <dbReference type="EMBL" id="KUK87868.1"/>
    </source>
</evidence>
<dbReference type="InterPro" id="IPR006143">
    <property type="entry name" value="RND_pump_MFP"/>
</dbReference>
<organism evidence="4 5">
    <name type="scientific">candidate division TA06 bacterium 34_109</name>
    <dbReference type="NCBI Taxonomy" id="1635277"/>
    <lineage>
        <taxon>Bacteria</taxon>
        <taxon>Bacteria division TA06</taxon>
    </lineage>
</organism>
<reference evidence="5" key="1">
    <citation type="journal article" date="2015" name="MBio">
        <title>Genome-Resolved Metagenomic Analysis Reveals Roles for Candidate Phyla and Other Microbial Community Members in Biogeochemical Transformations in Oil Reservoirs.</title>
        <authorList>
            <person name="Hu P."/>
            <person name="Tom L."/>
            <person name="Singh A."/>
            <person name="Thomas B.C."/>
            <person name="Baker B.J."/>
            <person name="Piceno Y.M."/>
            <person name="Andersen G.L."/>
            <person name="Banfield J.F."/>
        </authorList>
    </citation>
    <scope>NUCLEOTIDE SEQUENCE [LARGE SCALE GENOMIC DNA]</scope>
</reference>
<dbReference type="Pfam" id="PF25989">
    <property type="entry name" value="YknX_C"/>
    <property type="match status" value="1"/>
</dbReference>
<evidence type="ECO:0000256" key="1">
    <source>
        <dbReference type="ARBA" id="ARBA00009477"/>
    </source>
</evidence>
<dbReference type="PANTHER" id="PTHR30469:SF15">
    <property type="entry name" value="HLYD FAMILY OF SECRETION PROTEINS"/>
    <property type="match status" value="1"/>
</dbReference>
<dbReference type="NCBIfam" id="TIGR01730">
    <property type="entry name" value="RND_mfp"/>
    <property type="match status" value="1"/>
</dbReference>
<dbReference type="GO" id="GO:0015562">
    <property type="term" value="F:efflux transmembrane transporter activity"/>
    <property type="evidence" value="ECO:0007669"/>
    <property type="project" value="TreeGrafter"/>
</dbReference>
<evidence type="ECO:0000259" key="2">
    <source>
        <dbReference type="Pfam" id="PF25917"/>
    </source>
</evidence>
<dbReference type="Proteomes" id="UP000053467">
    <property type="component" value="Unassembled WGS sequence"/>
</dbReference>
<dbReference type="InterPro" id="IPR058625">
    <property type="entry name" value="MdtA-like_BSH"/>
</dbReference>
<dbReference type="GO" id="GO:1990281">
    <property type="term" value="C:efflux pump complex"/>
    <property type="evidence" value="ECO:0007669"/>
    <property type="project" value="TreeGrafter"/>
</dbReference>
<feature type="domain" description="Multidrug resistance protein MdtA-like barrel-sandwich hybrid" evidence="2">
    <location>
        <begin position="62"/>
        <end position="137"/>
    </location>
</feature>
<dbReference type="InterPro" id="IPR058637">
    <property type="entry name" value="YknX-like_C"/>
</dbReference>
<comment type="similarity">
    <text evidence="1">Belongs to the membrane fusion protein (MFP) (TC 8.A.1) family.</text>
</comment>
<dbReference type="SUPFAM" id="SSF111369">
    <property type="entry name" value="HlyD-like secretion proteins"/>
    <property type="match status" value="1"/>
</dbReference>
<evidence type="ECO:0000313" key="5">
    <source>
        <dbReference type="Proteomes" id="UP000053467"/>
    </source>
</evidence>
<dbReference type="Pfam" id="PF25917">
    <property type="entry name" value="BSH_RND"/>
    <property type="match status" value="1"/>
</dbReference>
<gene>
    <name evidence="4" type="ORF">XE03_0387</name>
</gene>
<proteinExistence type="inferred from homology"/>
<name>A0A101I418_UNCT6</name>
<feature type="domain" description="YknX-like C-terminal permuted SH3-like" evidence="3">
    <location>
        <begin position="218"/>
        <end position="285"/>
    </location>
</feature>
<comment type="caution">
    <text evidence="4">The sequence shown here is derived from an EMBL/GenBank/DDBJ whole genome shotgun (WGS) entry which is preliminary data.</text>
</comment>
<protein>
    <submittedName>
        <fullName evidence="4">RND family efflux transporter, MFP subunit</fullName>
    </submittedName>
</protein>
<dbReference type="Gene3D" id="2.40.50.100">
    <property type="match status" value="1"/>
</dbReference>
<accession>A0A101I418</accession>
<dbReference type="Gene3D" id="2.40.420.20">
    <property type="match status" value="1"/>
</dbReference>